<comment type="caution">
    <text evidence="2">The sequence shown here is derived from an EMBL/GenBank/DDBJ whole genome shotgun (WGS) entry which is preliminary data.</text>
</comment>
<accession>A0A652L6X0</accession>
<dbReference type="EMBL" id="RDBM01000028">
    <property type="protein sequence ID" value="TXS31557.1"/>
    <property type="molecule type" value="Genomic_DNA"/>
</dbReference>
<proteinExistence type="predicted"/>
<evidence type="ECO:0000256" key="1">
    <source>
        <dbReference type="SAM" id="MobiDB-lite"/>
    </source>
</evidence>
<feature type="region of interest" description="Disordered" evidence="1">
    <location>
        <begin position="37"/>
        <end position="61"/>
    </location>
</feature>
<reference evidence="2" key="1">
    <citation type="submission" date="2018-10" db="EMBL/GenBank/DDBJ databases">
        <authorList>
            <person name="Hariharan J."/>
            <person name="Choudoir M.J."/>
            <person name="Diebold P."/>
            <person name="Panke-Buisse K."/>
            <person name="Campbell A.N."/>
            <person name="Buckley D.H."/>
        </authorList>
    </citation>
    <scope>NUCLEOTIDE SEQUENCE</scope>
    <source>
        <strain evidence="2">Gb1</strain>
    </source>
</reference>
<dbReference type="AlphaFoldDB" id="A0A652L6X0"/>
<protein>
    <submittedName>
        <fullName evidence="2">Uncharacterized protein</fullName>
    </submittedName>
</protein>
<evidence type="ECO:0000313" key="2">
    <source>
        <dbReference type="EMBL" id="TXS31557.1"/>
    </source>
</evidence>
<gene>
    <name evidence="2" type="ORF">EAO74_08790</name>
</gene>
<sequence>MPSPNAINAAVSPICTWMPEDQKPGVRPGAARFLPTAPAELGSWPRGRSEDRAGACGKIRL</sequence>
<name>A0A652L6X0_9ACTN</name>
<organism evidence="2">
    <name type="scientific">Streptomyces sp. gb1(2016)</name>
    <dbReference type="NCBI Taxonomy" id="1828321"/>
    <lineage>
        <taxon>Bacteria</taxon>
        <taxon>Bacillati</taxon>
        <taxon>Actinomycetota</taxon>
        <taxon>Actinomycetes</taxon>
        <taxon>Kitasatosporales</taxon>
        <taxon>Streptomycetaceae</taxon>
        <taxon>Streptomyces</taxon>
    </lineage>
</organism>